<reference evidence="2" key="3">
    <citation type="submission" date="2015-04" db="UniProtKB">
        <authorList>
            <consortium name="EnsemblPlants"/>
        </authorList>
    </citation>
    <scope>IDENTIFICATION</scope>
    <source>
        <strain evidence="2">cv. Jemalong A17</strain>
    </source>
</reference>
<dbReference type="Gene3D" id="3.80.10.10">
    <property type="entry name" value="Ribonuclease Inhibitor"/>
    <property type="match status" value="1"/>
</dbReference>
<dbReference type="HOGENOM" id="CLU_1191421_0_0_1"/>
<dbReference type="Proteomes" id="UP000002051">
    <property type="component" value="Chromosome 3"/>
</dbReference>
<evidence type="ECO:0000313" key="1">
    <source>
        <dbReference type="EMBL" id="AES73131.1"/>
    </source>
</evidence>
<gene>
    <name evidence="1" type="ordered locus">MTR_3g099960</name>
</gene>
<dbReference type="EnsemblPlants" id="AES73131">
    <property type="protein sequence ID" value="AES73131"/>
    <property type="gene ID" value="MTR_3g099960"/>
</dbReference>
<evidence type="ECO:0000313" key="2">
    <source>
        <dbReference type="EnsemblPlants" id="AES73131"/>
    </source>
</evidence>
<dbReference type="SUPFAM" id="SSF52047">
    <property type="entry name" value="RNI-like"/>
    <property type="match status" value="1"/>
</dbReference>
<dbReference type="InterPro" id="IPR032675">
    <property type="entry name" value="LRR_dom_sf"/>
</dbReference>
<dbReference type="AlphaFoldDB" id="G7J4J5"/>
<keyword evidence="3" id="KW-1185">Reference proteome</keyword>
<protein>
    <submittedName>
        <fullName evidence="1">Cytochrome C biogenesis protein ccsA, putative</fullName>
    </submittedName>
</protein>
<accession>G7J4J5</accession>
<dbReference type="PaxDb" id="3880-AES73131"/>
<sequence length="233" mass="25883">MPLLELAFCPQDPRLLKKVVNYAISQCPALRTPLSSVGLFPNRIFSCETLIYLKLYAYPRTDIKEKTLFPKSFNFPALTTLHLGNFSFCAGNNSASVKPFSTLNRLNSLVLYSCALKDAPTLCISSLCTPSIGAFAFIGKPYQKLFGSSLSYVNHVDIYAEIRSMEMKPPSVSIQFCKMLMEAKLQEIKSRKEAAKLRKSFKAGLEPSAPIPDGIINFLLQNSPSAQVYMVDC</sequence>
<dbReference type="EMBL" id="CM001219">
    <property type="protein sequence ID" value="AES73131.1"/>
    <property type="molecule type" value="Genomic_DNA"/>
</dbReference>
<proteinExistence type="predicted"/>
<evidence type="ECO:0000313" key="3">
    <source>
        <dbReference type="Proteomes" id="UP000002051"/>
    </source>
</evidence>
<name>G7J4J5_MEDTR</name>
<reference evidence="1 3" key="1">
    <citation type="journal article" date="2011" name="Nature">
        <title>The Medicago genome provides insight into the evolution of rhizobial symbioses.</title>
        <authorList>
            <person name="Young N.D."/>
            <person name="Debelle F."/>
            <person name="Oldroyd G.E."/>
            <person name="Geurts R."/>
            <person name="Cannon S.B."/>
            <person name="Udvardi M.K."/>
            <person name="Benedito V.A."/>
            <person name="Mayer K.F."/>
            <person name="Gouzy J."/>
            <person name="Schoof H."/>
            <person name="Van de Peer Y."/>
            <person name="Proost S."/>
            <person name="Cook D.R."/>
            <person name="Meyers B.C."/>
            <person name="Spannagl M."/>
            <person name="Cheung F."/>
            <person name="De Mita S."/>
            <person name="Krishnakumar V."/>
            <person name="Gundlach H."/>
            <person name="Zhou S."/>
            <person name="Mudge J."/>
            <person name="Bharti A.K."/>
            <person name="Murray J.D."/>
            <person name="Naoumkina M.A."/>
            <person name="Rosen B."/>
            <person name="Silverstein K.A."/>
            <person name="Tang H."/>
            <person name="Rombauts S."/>
            <person name="Zhao P.X."/>
            <person name="Zhou P."/>
            <person name="Barbe V."/>
            <person name="Bardou P."/>
            <person name="Bechner M."/>
            <person name="Bellec A."/>
            <person name="Berger A."/>
            <person name="Berges H."/>
            <person name="Bidwell S."/>
            <person name="Bisseling T."/>
            <person name="Choisne N."/>
            <person name="Couloux A."/>
            <person name="Denny R."/>
            <person name="Deshpande S."/>
            <person name="Dai X."/>
            <person name="Doyle J.J."/>
            <person name="Dudez A.M."/>
            <person name="Farmer A.D."/>
            <person name="Fouteau S."/>
            <person name="Franken C."/>
            <person name="Gibelin C."/>
            <person name="Gish J."/>
            <person name="Goldstein S."/>
            <person name="Gonzalez A.J."/>
            <person name="Green P.J."/>
            <person name="Hallab A."/>
            <person name="Hartog M."/>
            <person name="Hua A."/>
            <person name="Humphray S.J."/>
            <person name="Jeong D.H."/>
            <person name="Jing Y."/>
            <person name="Jocker A."/>
            <person name="Kenton S.M."/>
            <person name="Kim D.J."/>
            <person name="Klee K."/>
            <person name="Lai H."/>
            <person name="Lang C."/>
            <person name="Lin S."/>
            <person name="Macmil S.L."/>
            <person name="Magdelenat G."/>
            <person name="Matthews L."/>
            <person name="McCorrison J."/>
            <person name="Monaghan E.L."/>
            <person name="Mun J.H."/>
            <person name="Najar F.Z."/>
            <person name="Nicholson C."/>
            <person name="Noirot C."/>
            <person name="O'Bleness M."/>
            <person name="Paule C.R."/>
            <person name="Poulain J."/>
            <person name="Prion F."/>
            <person name="Qin B."/>
            <person name="Qu C."/>
            <person name="Retzel E.F."/>
            <person name="Riddle C."/>
            <person name="Sallet E."/>
            <person name="Samain S."/>
            <person name="Samson N."/>
            <person name="Sanders I."/>
            <person name="Saurat O."/>
            <person name="Scarpelli C."/>
            <person name="Schiex T."/>
            <person name="Segurens B."/>
            <person name="Severin A.J."/>
            <person name="Sherrier D.J."/>
            <person name="Shi R."/>
            <person name="Sims S."/>
            <person name="Singer S.R."/>
            <person name="Sinharoy S."/>
            <person name="Sterck L."/>
            <person name="Viollet A."/>
            <person name="Wang B.B."/>
            <person name="Wang K."/>
            <person name="Wang M."/>
            <person name="Wang X."/>
            <person name="Warfsmann J."/>
            <person name="Weissenbach J."/>
            <person name="White D.D."/>
            <person name="White J.D."/>
            <person name="Wiley G.B."/>
            <person name="Wincker P."/>
            <person name="Xing Y."/>
            <person name="Yang L."/>
            <person name="Yao Z."/>
            <person name="Ying F."/>
            <person name="Zhai J."/>
            <person name="Zhou L."/>
            <person name="Zuber A."/>
            <person name="Denarie J."/>
            <person name="Dixon R.A."/>
            <person name="May G.D."/>
            <person name="Schwartz D.C."/>
            <person name="Rogers J."/>
            <person name="Quetier F."/>
            <person name="Town C.D."/>
            <person name="Roe B.A."/>
        </authorList>
    </citation>
    <scope>NUCLEOTIDE SEQUENCE [LARGE SCALE GENOMIC DNA]</scope>
    <source>
        <strain evidence="1">A17</strain>
        <strain evidence="2 3">cv. Jemalong A17</strain>
    </source>
</reference>
<reference evidence="1 3" key="2">
    <citation type="journal article" date="2014" name="BMC Genomics">
        <title>An improved genome release (version Mt4.0) for the model legume Medicago truncatula.</title>
        <authorList>
            <person name="Tang H."/>
            <person name="Krishnakumar V."/>
            <person name="Bidwell S."/>
            <person name="Rosen B."/>
            <person name="Chan A."/>
            <person name="Zhou S."/>
            <person name="Gentzbittel L."/>
            <person name="Childs K.L."/>
            <person name="Yandell M."/>
            <person name="Gundlach H."/>
            <person name="Mayer K.F."/>
            <person name="Schwartz D.C."/>
            <person name="Town C.D."/>
        </authorList>
    </citation>
    <scope>GENOME REANNOTATION</scope>
    <source>
        <strain evidence="2 3">cv. Jemalong A17</strain>
    </source>
</reference>
<organism evidence="1 3">
    <name type="scientific">Medicago truncatula</name>
    <name type="common">Barrel medic</name>
    <name type="synonym">Medicago tribuloides</name>
    <dbReference type="NCBI Taxonomy" id="3880"/>
    <lineage>
        <taxon>Eukaryota</taxon>
        <taxon>Viridiplantae</taxon>
        <taxon>Streptophyta</taxon>
        <taxon>Embryophyta</taxon>
        <taxon>Tracheophyta</taxon>
        <taxon>Spermatophyta</taxon>
        <taxon>Magnoliopsida</taxon>
        <taxon>eudicotyledons</taxon>
        <taxon>Gunneridae</taxon>
        <taxon>Pentapetalae</taxon>
        <taxon>rosids</taxon>
        <taxon>fabids</taxon>
        <taxon>Fabales</taxon>
        <taxon>Fabaceae</taxon>
        <taxon>Papilionoideae</taxon>
        <taxon>50 kb inversion clade</taxon>
        <taxon>NPAAA clade</taxon>
        <taxon>Hologalegina</taxon>
        <taxon>IRL clade</taxon>
        <taxon>Trifolieae</taxon>
        <taxon>Medicago</taxon>
    </lineage>
</organism>